<comment type="caution">
    <text evidence="5">The sequence shown here is derived from an EMBL/GenBank/DDBJ whole genome shotgun (WGS) entry which is preliminary data.</text>
</comment>
<gene>
    <name evidence="5" type="ORF">IMZ08_05820</name>
</gene>
<dbReference type="Proteomes" id="UP001516662">
    <property type="component" value="Unassembled WGS sequence"/>
</dbReference>
<dbReference type="PROSITE" id="PS50893">
    <property type="entry name" value="ABC_TRANSPORTER_2"/>
    <property type="match status" value="1"/>
</dbReference>
<dbReference type="InterPro" id="IPR003439">
    <property type="entry name" value="ABC_transporter-like_ATP-bd"/>
</dbReference>
<evidence type="ECO:0000259" key="4">
    <source>
        <dbReference type="PROSITE" id="PS50893"/>
    </source>
</evidence>
<organism evidence="5 6">
    <name type="scientific">Litchfieldia luteola</name>
    <dbReference type="NCBI Taxonomy" id="682179"/>
    <lineage>
        <taxon>Bacteria</taxon>
        <taxon>Bacillati</taxon>
        <taxon>Bacillota</taxon>
        <taxon>Bacilli</taxon>
        <taxon>Bacillales</taxon>
        <taxon>Bacillaceae</taxon>
        <taxon>Litchfieldia</taxon>
    </lineage>
</organism>
<evidence type="ECO:0000313" key="5">
    <source>
        <dbReference type="EMBL" id="MBE4907581.1"/>
    </source>
</evidence>
<keyword evidence="6" id="KW-1185">Reference proteome</keyword>
<dbReference type="SMART" id="SM00382">
    <property type="entry name" value="AAA"/>
    <property type="match status" value="1"/>
</dbReference>
<feature type="domain" description="ABC transporter" evidence="4">
    <location>
        <begin position="24"/>
        <end position="257"/>
    </location>
</feature>
<protein>
    <submittedName>
        <fullName evidence="5">ATP-binding cassette domain-containing protein</fullName>
    </submittedName>
</protein>
<reference evidence="5 6" key="1">
    <citation type="submission" date="2020-10" db="EMBL/GenBank/DDBJ databases">
        <title>Bacillus sp. HD4P25, an endophyte from a halophyte.</title>
        <authorList>
            <person name="Sun J.-Q."/>
        </authorList>
    </citation>
    <scope>NUCLEOTIDE SEQUENCE [LARGE SCALE GENOMIC DNA]</scope>
    <source>
        <strain evidence="5 6">YIM 93174</strain>
    </source>
</reference>
<keyword evidence="3 5" id="KW-0067">ATP-binding</keyword>
<dbReference type="PANTHER" id="PTHR42711">
    <property type="entry name" value="ABC TRANSPORTER ATP-BINDING PROTEIN"/>
    <property type="match status" value="1"/>
</dbReference>
<evidence type="ECO:0000256" key="3">
    <source>
        <dbReference type="ARBA" id="ARBA00022840"/>
    </source>
</evidence>
<dbReference type="Gene3D" id="3.40.50.300">
    <property type="entry name" value="P-loop containing nucleotide triphosphate hydrolases"/>
    <property type="match status" value="1"/>
</dbReference>
<dbReference type="Pfam" id="PF00005">
    <property type="entry name" value="ABC_tran"/>
    <property type="match status" value="1"/>
</dbReference>
<evidence type="ECO:0000256" key="2">
    <source>
        <dbReference type="ARBA" id="ARBA00022741"/>
    </source>
</evidence>
<sequence length="328" mass="37283">MSIIEVKNLRKEYKISEKDVGLIGAIKNVFRPKFRTKTAVDDISFSIAEGEVVGYIGANGAGKSTTIKMLTGILTPTSGEVLINGLVPQKNRVRNNKQIGTVFGQRTQLWWDLPVIESYNLLQNIYEIPKDIFEENLNRFRELLDLDELLKTPVRQLSLGQKMRCEIAAAFLHNPRVVYLDEPTIGLDVMVKEKIREFIKTVNKERKVTVILTTHDMQDIEEVCSRVMFVDYGKVIYDGDLESVKNVLGKTRTVVFKVKSKSEDLYDVIEKSEGLSLLKEAEDTLEIQFNRETVTATQVINIVSPYCEVVDLSIQEVSIETIVKSLYK</sequence>
<keyword evidence="2" id="KW-0547">Nucleotide-binding</keyword>
<keyword evidence="1" id="KW-0813">Transport</keyword>
<dbReference type="InterPro" id="IPR003593">
    <property type="entry name" value="AAA+_ATPase"/>
</dbReference>
<dbReference type="SUPFAM" id="SSF52540">
    <property type="entry name" value="P-loop containing nucleoside triphosphate hydrolases"/>
    <property type="match status" value="1"/>
</dbReference>
<dbReference type="InterPro" id="IPR027417">
    <property type="entry name" value="P-loop_NTPase"/>
</dbReference>
<dbReference type="PANTHER" id="PTHR42711:SF1">
    <property type="entry name" value="ABC-TRANSPORT PROTEIN, ATP-BINDING COMPONENT"/>
    <property type="match status" value="1"/>
</dbReference>
<dbReference type="EMBL" id="JADCLJ010000011">
    <property type="protein sequence ID" value="MBE4907581.1"/>
    <property type="molecule type" value="Genomic_DNA"/>
</dbReference>
<evidence type="ECO:0000313" key="6">
    <source>
        <dbReference type="Proteomes" id="UP001516662"/>
    </source>
</evidence>
<dbReference type="InterPro" id="IPR050763">
    <property type="entry name" value="ABC_transporter_ATP-binding"/>
</dbReference>
<dbReference type="GO" id="GO:0005524">
    <property type="term" value="F:ATP binding"/>
    <property type="evidence" value="ECO:0007669"/>
    <property type="project" value="UniProtKB-KW"/>
</dbReference>
<proteinExistence type="predicted"/>
<evidence type="ECO:0000256" key="1">
    <source>
        <dbReference type="ARBA" id="ARBA00022448"/>
    </source>
</evidence>
<accession>A0ABR9QGH3</accession>
<name>A0ABR9QGH3_9BACI</name>